<comment type="caution">
    <text evidence="2">The sequence shown here is derived from an EMBL/GenBank/DDBJ whole genome shotgun (WGS) entry which is preliminary data.</text>
</comment>
<feature type="compositionally biased region" description="Polar residues" evidence="1">
    <location>
        <begin position="61"/>
        <end position="73"/>
    </location>
</feature>
<reference evidence="2 3" key="1">
    <citation type="submission" date="2018-09" db="EMBL/GenBank/DDBJ databases">
        <title>A high-quality reference genome of wild soybean provides a powerful tool to mine soybean genomes.</title>
        <authorList>
            <person name="Xie M."/>
            <person name="Chung C.Y.L."/>
            <person name="Li M.-W."/>
            <person name="Wong F.-L."/>
            <person name="Chan T.-F."/>
            <person name="Lam H.-M."/>
        </authorList>
    </citation>
    <scope>NUCLEOTIDE SEQUENCE [LARGE SCALE GENOMIC DNA]</scope>
    <source>
        <strain evidence="3">cv. W05</strain>
        <tissue evidence="2">Hypocotyl of etiolated seedlings</tissue>
    </source>
</reference>
<evidence type="ECO:0000313" key="3">
    <source>
        <dbReference type="Proteomes" id="UP000289340"/>
    </source>
</evidence>
<dbReference type="InterPro" id="IPR012337">
    <property type="entry name" value="RNaseH-like_sf"/>
</dbReference>
<feature type="region of interest" description="Disordered" evidence="1">
    <location>
        <begin position="38"/>
        <end position="125"/>
    </location>
</feature>
<gene>
    <name evidence="2" type="ORF">D0Y65_055407</name>
</gene>
<dbReference type="EMBL" id="QZWG01001072">
    <property type="protein sequence ID" value="RZB41222.1"/>
    <property type="molecule type" value="Genomic_DNA"/>
</dbReference>
<dbReference type="AlphaFoldDB" id="A0A445EXZ2"/>
<dbReference type="Proteomes" id="UP000289340">
    <property type="component" value="Unassembled WGS sequence"/>
</dbReference>
<dbReference type="PANTHER" id="PTHR32166">
    <property type="entry name" value="OSJNBA0013A04.12 PROTEIN"/>
    <property type="match status" value="1"/>
</dbReference>
<name>A0A445EXZ2_GLYSO</name>
<organism evidence="2 3">
    <name type="scientific">Glycine soja</name>
    <name type="common">Wild soybean</name>
    <dbReference type="NCBI Taxonomy" id="3848"/>
    <lineage>
        <taxon>Eukaryota</taxon>
        <taxon>Viridiplantae</taxon>
        <taxon>Streptophyta</taxon>
        <taxon>Embryophyta</taxon>
        <taxon>Tracheophyta</taxon>
        <taxon>Spermatophyta</taxon>
        <taxon>Magnoliopsida</taxon>
        <taxon>eudicotyledons</taxon>
        <taxon>Gunneridae</taxon>
        <taxon>Pentapetalae</taxon>
        <taxon>rosids</taxon>
        <taxon>fabids</taxon>
        <taxon>Fabales</taxon>
        <taxon>Fabaceae</taxon>
        <taxon>Papilionoideae</taxon>
        <taxon>50 kb inversion clade</taxon>
        <taxon>NPAAA clade</taxon>
        <taxon>indigoferoid/millettioid clade</taxon>
        <taxon>Phaseoleae</taxon>
        <taxon>Glycine</taxon>
        <taxon>Glycine subgen. Soja</taxon>
    </lineage>
</organism>
<feature type="compositionally biased region" description="Low complexity" evidence="1">
    <location>
        <begin position="98"/>
        <end position="114"/>
    </location>
</feature>
<keyword evidence="3" id="KW-1185">Reference proteome</keyword>
<feature type="region of interest" description="Disordered" evidence="1">
    <location>
        <begin position="1"/>
        <end position="25"/>
    </location>
</feature>
<proteinExistence type="predicted"/>
<dbReference type="PANTHER" id="PTHR32166:SF122">
    <property type="entry name" value="OS09G0499600 PROTEIN"/>
    <property type="match status" value="1"/>
</dbReference>
<evidence type="ECO:0000313" key="2">
    <source>
        <dbReference type="EMBL" id="RZB41222.1"/>
    </source>
</evidence>
<accession>A0A445EXZ2</accession>
<evidence type="ECO:0000256" key="1">
    <source>
        <dbReference type="SAM" id="MobiDB-lite"/>
    </source>
</evidence>
<evidence type="ECO:0008006" key="4">
    <source>
        <dbReference type="Google" id="ProtNLM"/>
    </source>
</evidence>
<dbReference type="SUPFAM" id="SSF53098">
    <property type="entry name" value="Ribonuclease H-like"/>
    <property type="match status" value="1"/>
</dbReference>
<protein>
    <recommendedName>
        <fullName evidence="4">DUF659 domain-containing protein</fullName>
    </recommendedName>
</protein>
<sequence>MLARAFFLSPSKPHTVTQPPHRRVGGVAQSLRVRGQPVLSEAATRDSRQRVTRQRAVVHNGNRQPCSFGSRESQLPRARESGDKIIGSGMSGTGSGNGSNSSNANTGTSTGAASRSKNAPGNRTDIGWKHGTDVLGNVLEEVKMLMMNIVAEVANASEKRRKLNIIHEEGTEGVEVESNSSQSGIQRKGMLAFKGRRKAKFVQASGAFAKFCDMVGRYGVGYKPPSYHDIREKLLKRAVAKTDVMLQEFRDEWKKTANKVLKMLDDVVDFVGEENVVQWKTSKFGTSQEGRKVQNMALDSRFWKNVTMCLKVAAPLMVVLRLVDSDVKPVMGFIYEEMENAKEKIKCNFNNTKKSYKPVWKIIDERWDHQLHRHLHAAAYYLNPRLHYEPTFIHDDP</sequence>